<evidence type="ECO:0000256" key="1">
    <source>
        <dbReference type="ARBA" id="ARBA00005701"/>
    </source>
</evidence>
<name>A0ABT0DC72_9HYPH</name>
<dbReference type="PANTHER" id="PTHR28524">
    <property type="entry name" value="SUCCINATE DEHYDROGENASE ASSEMBLY FACTOR 4, MITOCHONDRIAL"/>
    <property type="match status" value="1"/>
</dbReference>
<feature type="compositionally biased region" description="Basic and acidic residues" evidence="2">
    <location>
        <begin position="37"/>
        <end position="53"/>
    </location>
</feature>
<evidence type="ECO:0000313" key="4">
    <source>
        <dbReference type="Proteomes" id="UP001203284"/>
    </source>
</evidence>
<protein>
    <submittedName>
        <fullName evidence="3">DUF1674 domain-containing protein</fullName>
    </submittedName>
</protein>
<organism evidence="3 4">
    <name type="scientific">Ancylobacter crimeensis</name>
    <dbReference type="NCBI Taxonomy" id="2579147"/>
    <lineage>
        <taxon>Bacteria</taxon>
        <taxon>Pseudomonadati</taxon>
        <taxon>Pseudomonadota</taxon>
        <taxon>Alphaproteobacteria</taxon>
        <taxon>Hyphomicrobiales</taxon>
        <taxon>Xanthobacteraceae</taxon>
        <taxon>Ancylobacter</taxon>
    </lineage>
</organism>
<evidence type="ECO:0000313" key="3">
    <source>
        <dbReference type="EMBL" id="MCK0197540.1"/>
    </source>
</evidence>
<dbReference type="InterPro" id="IPR012875">
    <property type="entry name" value="SDHF4"/>
</dbReference>
<sequence>MTGNTDGPDLPADAARGAAQPARILPPAAERALAEAAARRAERDANEAPREINGRGGPEPVRYGDWEVKGIASDF</sequence>
<proteinExistence type="inferred from homology"/>
<dbReference type="Pfam" id="PF07896">
    <property type="entry name" value="DUF1674"/>
    <property type="match status" value="1"/>
</dbReference>
<dbReference type="EMBL" id="JALKCH010000006">
    <property type="protein sequence ID" value="MCK0197540.1"/>
    <property type="molecule type" value="Genomic_DNA"/>
</dbReference>
<dbReference type="Proteomes" id="UP001203284">
    <property type="component" value="Unassembled WGS sequence"/>
</dbReference>
<feature type="region of interest" description="Disordered" evidence="2">
    <location>
        <begin position="1"/>
        <end position="22"/>
    </location>
</feature>
<keyword evidence="4" id="KW-1185">Reference proteome</keyword>
<evidence type="ECO:0000256" key="2">
    <source>
        <dbReference type="SAM" id="MobiDB-lite"/>
    </source>
</evidence>
<dbReference type="PANTHER" id="PTHR28524:SF3">
    <property type="entry name" value="SUCCINATE DEHYDROGENASE ASSEMBLY FACTOR 4, MITOCHONDRIAL"/>
    <property type="match status" value="1"/>
</dbReference>
<comment type="caution">
    <text evidence="3">The sequence shown here is derived from an EMBL/GenBank/DDBJ whole genome shotgun (WGS) entry which is preliminary data.</text>
</comment>
<dbReference type="RefSeq" id="WP_247029340.1">
    <property type="nucleotide sequence ID" value="NZ_JALKCH010000006.1"/>
</dbReference>
<accession>A0ABT0DC72</accession>
<comment type="similarity">
    <text evidence="1">Belongs to the SDHAF4 family.</text>
</comment>
<reference evidence="3 4" key="1">
    <citation type="submission" date="2022-04" db="EMBL/GenBank/DDBJ databases">
        <authorList>
            <person name="Grouzdev D.S."/>
            <person name="Pantiukh K.S."/>
            <person name="Krutkina M.S."/>
        </authorList>
    </citation>
    <scope>NUCLEOTIDE SEQUENCE [LARGE SCALE GENOMIC DNA]</scope>
    <source>
        <strain evidence="3 4">6x-1</strain>
    </source>
</reference>
<gene>
    <name evidence="3" type="ORF">MWN34_11505</name>
</gene>
<feature type="region of interest" description="Disordered" evidence="2">
    <location>
        <begin position="35"/>
        <end position="75"/>
    </location>
</feature>